<reference evidence="1" key="1">
    <citation type="submission" date="2022-03" db="EMBL/GenBank/DDBJ databases">
        <authorList>
            <person name="Sayadi A."/>
        </authorList>
    </citation>
    <scope>NUCLEOTIDE SEQUENCE</scope>
</reference>
<protein>
    <submittedName>
        <fullName evidence="1">Uncharacterized protein</fullName>
    </submittedName>
</protein>
<dbReference type="Proteomes" id="UP001152888">
    <property type="component" value="Unassembled WGS sequence"/>
</dbReference>
<gene>
    <name evidence="1" type="ORF">ACAOBT_LOCUS20178</name>
</gene>
<dbReference type="EMBL" id="CAKOFQ010007109">
    <property type="protein sequence ID" value="CAH1991307.1"/>
    <property type="molecule type" value="Genomic_DNA"/>
</dbReference>
<organism evidence="1 2">
    <name type="scientific">Acanthoscelides obtectus</name>
    <name type="common">Bean weevil</name>
    <name type="synonym">Bruchus obtectus</name>
    <dbReference type="NCBI Taxonomy" id="200917"/>
    <lineage>
        <taxon>Eukaryota</taxon>
        <taxon>Metazoa</taxon>
        <taxon>Ecdysozoa</taxon>
        <taxon>Arthropoda</taxon>
        <taxon>Hexapoda</taxon>
        <taxon>Insecta</taxon>
        <taxon>Pterygota</taxon>
        <taxon>Neoptera</taxon>
        <taxon>Endopterygota</taxon>
        <taxon>Coleoptera</taxon>
        <taxon>Polyphaga</taxon>
        <taxon>Cucujiformia</taxon>
        <taxon>Chrysomeloidea</taxon>
        <taxon>Chrysomelidae</taxon>
        <taxon>Bruchinae</taxon>
        <taxon>Bruchini</taxon>
        <taxon>Acanthoscelides</taxon>
    </lineage>
</organism>
<evidence type="ECO:0000313" key="2">
    <source>
        <dbReference type="Proteomes" id="UP001152888"/>
    </source>
</evidence>
<evidence type="ECO:0000313" key="1">
    <source>
        <dbReference type="EMBL" id="CAH1991307.1"/>
    </source>
</evidence>
<proteinExistence type="predicted"/>
<sequence>MRLCLASPVFCSEIDLDKRQTTLGSNTLDRQERDGTQLRYAFGTSLWPV</sequence>
<keyword evidence="2" id="KW-1185">Reference proteome</keyword>
<accession>A0A9P0PNV5</accession>
<dbReference type="AlphaFoldDB" id="A0A9P0PNV5"/>
<comment type="caution">
    <text evidence="1">The sequence shown here is derived from an EMBL/GenBank/DDBJ whole genome shotgun (WGS) entry which is preliminary data.</text>
</comment>
<name>A0A9P0PNV5_ACAOB</name>